<name>X1JVR5_9ZZZZ</name>
<protein>
    <submittedName>
        <fullName evidence="1">Uncharacterized protein</fullName>
    </submittedName>
</protein>
<dbReference type="EMBL" id="BARU01026079">
    <property type="protein sequence ID" value="GAH73883.1"/>
    <property type="molecule type" value="Genomic_DNA"/>
</dbReference>
<feature type="non-terminal residue" evidence="1">
    <location>
        <position position="54"/>
    </location>
</feature>
<dbReference type="AlphaFoldDB" id="X1JVR5"/>
<reference evidence="1" key="1">
    <citation type="journal article" date="2014" name="Front. Microbiol.">
        <title>High frequency of phylogenetically diverse reductive dehalogenase-homologous genes in deep subseafloor sedimentary metagenomes.</title>
        <authorList>
            <person name="Kawai M."/>
            <person name="Futagami T."/>
            <person name="Toyoda A."/>
            <person name="Takaki Y."/>
            <person name="Nishi S."/>
            <person name="Hori S."/>
            <person name="Arai W."/>
            <person name="Tsubouchi T."/>
            <person name="Morono Y."/>
            <person name="Uchiyama I."/>
            <person name="Ito T."/>
            <person name="Fujiyama A."/>
            <person name="Inagaki F."/>
            <person name="Takami H."/>
        </authorList>
    </citation>
    <scope>NUCLEOTIDE SEQUENCE</scope>
    <source>
        <strain evidence="1">Expedition CK06-06</strain>
    </source>
</reference>
<gene>
    <name evidence="1" type="ORF">S03H2_41937</name>
</gene>
<evidence type="ECO:0000313" key="1">
    <source>
        <dbReference type="EMBL" id="GAH73883.1"/>
    </source>
</evidence>
<comment type="caution">
    <text evidence="1">The sequence shown here is derived from an EMBL/GenBank/DDBJ whole genome shotgun (WGS) entry which is preliminary data.</text>
</comment>
<organism evidence="1">
    <name type="scientific">marine sediment metagenome</name>
    <dbReference type="NCBI Taxonomy" id="412755"/>
    <lineage>
        <taxon>unclassified sequences</taxon>
        <taxon>metagenomes</taxon>
        <taxon>ecological metagenomes</taxon>
    </lineage>
</organism>
<accession>X1JVR5</accession>
<sequence>MDNVEKFKITVVCGSAVHSGVITEKDTYDFLSKREDAAEEELILFSDFFTPVPT</sequence>
<proteinExistence type="predicted"/>